<evidence type="ECO:0000313" key="2">
    <source>
        <dbReference type="EMBL" id="GBG96207.1"/>
    </source>
</evidence>
<accession>A0A2R5HDR3</accession>
<dbReference type="GO" id="GO:0005886">
    <property type="term" value="C:plasma membrane"/>
    <property type="evidence" value="ECO:0007669"/>
    <property type="project" value="TreeGrafter"/>
</dbReference>
<keyword evidence="1" id="KW-0812">Transmembrane</keyword>
<protein>
    <submittedName>
        <fullName evidence="2">Putative membrane protein</fullName>
    </submittedName>
</protein>
<feature type="transmembrane region" description="Helical" evidence="1">
    <location>
        <begin position="273"/>
        <end position="291"/>
    </location>
</feature>
<feature type="transmembrane region" description="Helical" evidence="1">
    <location>
        <begin position="96"/>
        <end position="115"/>
    </location>
</feature>
<dbReference type="RefSeq" id="WP_109245200.1">
    <property type="nucleotide sequence ID" value="NZ_BFFO01000002.1"/>
</dbReference>
<proteinExistence type="predicted"/>
<feature type="transmembrane region" description="Helical" evidence="1">
    <location>
        <begin position="163"/>
        <end position="187"/>
    </location>
</feature>
<feature type="transmembrane region" description="Helical" evidence="1">
    <location>
        <begin position="57"/>
        <end position="75"/>
    </location>
</feature>
<keyword evidence="3" id="KW-1185">Reference proteome</keyword>
<dbReference type="InterPro" id="IPR008523">
    <property type="entry name" value="DUF805"/>
</dbReference>
<feature type="transmembrane region" description="Helical" evidence="1">
    <location>
        <begin position="199"/>
        <end position="218"/>
    </location>
</feature>
<gene>
    <name evidence="2" type="ORF">NtB2_00318</name>
</gene>
<name>A0A2R5HDR3_9LACT</name>
<sequence length="302" mass="33719">MKAVYQTFWKNYREINGRASRRDFWLTQLVHLLVLVGLALLALIFKLLDSFSVLPSFWTALRLTSLLLLASYLLISLLPNLSLMIRRLNAVGLPKLLVLLMLAPVVGQIVLIIFLCLPDQRERLLLGLSPVVEESEKTGPKQALMDYFRGYFDFTGRTSRAGFWWMALFLVILGLILTGIYGTGWLLSAVLHLEGPAPILFVPVVGLSVLLAVALVIPTLAMQVRRLRDAGLAGKWTILIYGGILLSLLLSRSLAYVSLISYGRNSYAMLEQLLFLLALVLMLAIFVFSLTPKDGLLEEVED</sequence>
<evidence type="ECO:0000256" key="1">
    <source>
        <dbReference type="SAM" id="Phobius"/>
    </source>
</evidence>
<dbReference type="Proteomes" id="UP000245021">
    <property type="component" value="Unassembled WGS sequence"/>
</dbReference>
<dbReference type="EMBL" id="BFFO01000002">
    <property type="protein sequence ID" value="GBG96207.1"/>
    <property type="molecule type" value="Genomic_DNA"/>
</dbReference>
<comment type="caution">
    <text evidence="2">The sequence shown here is derived from an EMBL/GenBank/DDBJ whole genome shotgun (WGS) entry which is preliminary data.</text>
</comment>
<dbReference type="PANTHER" id="PTHR34980">
    <property type="entry name" value="INNER MEMBRANE PROTEIN-RELATED-RELATED"/>
    <property type="match status" value="1"/>
</dbReference>
<dbReference type="Pfam" id="PF05656">
    <property type="entry name" value="DUF805"/>
    <property type="match status" value="2"/>
</dbReference>
<evidence type="ECO:0000313" key="3">
    <source>
        <dbReference type="Proteomes" id="UP000245021"/>
    </source>
</evidence>
<keyword evidence="1" id="KW-1133">Transmembrane helix</keyword>
<dbReference type="PANTHER" id="PTHR34980:SF2">
    <property type="entry name" value="INNER MEMBRANE PROTEIN YHAH-RELATED"/>
    <property type="match status" value="1"/>
</dbReference>
<organism evidence="2 3">
    <name type="scientific">Lactococcus termiticola</name>
    <dbReference type="NCBI Taxonomy" id="2169526"/>
    <lineage>
        <taxon>Bacteria</taxon>
        <taxon>Bacillati</taxon>
        <taxon>Bacillota</taxon>
        <taxon>Bacilli</taxon>
        <taxon>Lactobacillales</taxon>
        <taxon>Streptococcaceae</taxon>
        <taxon>Lactococcus</taxon>
    </lineage>
</organism>
<keyword evidence="1" id="KW-0472">Membrane</keyword>
<reference evidence="2 3" key="1">
    <citation type="journal article" date="2018" name="Genome Announc.">
        <title>Draft Genome Sequence of Lactococcus sp. Strain NtB2 (JCM 32569), Isolated from the Gut of the Higher Termite Nasutitermes takasagoensis.</title>
        <authorList>
            <person name="Noda S."/>
            <person name="Aihara C."/>
            <person name="Yuki M."/>
            <person name="Ohkuma M."/>
        </authorList>
    </citation>
    <scope>NUCLEOTIDE SEQUENCE [LARGE SCALE GENOMIC DNA]</scope>
    <source>
        <strain evidence="2 3">NtB2</strain>
    </source>
</reference>
<feature type="transmembrane region" description="Helical" evidence="1">
    <location>
        <begin position="24"/>
        <end position="45"/>
    </location>
</feature>
<dbReference type="OrthoDB" id="2285053at2"/>
<feature type="transmembrane region" description="Helical" evidence="1">
    <location>
        <begin position="238"/>
        <end position="261"/>
    </location>
</feature>
<dbReference type="AlphaFoldDB" id="A0A2R5HDR3"/>